<dbReference type="KEGG" id="mhor:MSHOH_3174"/>
<proteinExistence type="predicted"/>
<dbReference type="OrthoDB" id="382181at2157"/>
<dbReference type="GeneID" id="24832502"/>
<gene>
    <name evidence="1" type="ORF">MSHOH_3174</name>
</gene>
<keyword evidence="2" id="KW-1185">Reference proteome</keyword>
<dbReference type="HOGENOM" id="CLU_2613653_0_0_2"/>
<sequence>MNNKSTYGHITELETTSDERDRILDLISQKEAELDYPFEMWVRATVWSTDEVPADTPPYAELTAEDLERFLSIKKTVS</sequence>
<protein>
    <submittedName>
        <fullName evidence="1">Uncharacterized protein</fullName>
    </submittedName>
</protein>
<dbReference type="RefSeq" id="WP_048141454.1">
    <property type="nucleotide sequence ID" value="NZ_CP009516.1"/>
</dbReference>
<name>A0A0E3SGW5_9EURY</name>
<evidence type="ECO:0000313" key="2">
    <source>
        <dbReference type="Proteomes" id="UP000033101"/>
    </source>
</evidence>
<evidence type="ECO:0000313" key="1">
    <source>
        <dbReference type="EMBL" id="AKB79657.1"/>
    </source>
</evidence>
<dbReference type="EMBL" id="CP009516">
    <property type="protein sequence ID" value="AKB79657.1"/>
    <property type="molecule type" value="Genomic_DNA"/>
</dbReference>
<accession>A0A0E3SGW5</accession>
<reference evidence="1 2" key="1">
    <citation type="submission" date="2014-07" db="EMBL/GenBank/DDBJ databases">
        <title>Methanogenic archaea and the global carbon cycle.</title>
        <authorList>
            <person name="Henriksen J.R."/>
            <person name="Luke J."/>
            <person name="Reinhart S."/>
            <person name="Benedict M.N."/>
            <person name="Youngblut N.D."/>
            <person name="Metcalf M.E."/>
            <person name="Whitaker R.J."/>
            <person name="Metcalf W.W."/>
        </authorList>
    </citation>
    <scope>NUCLEOTIDE SEQUENCE [LARGE SCALE GENOMIC DNA]</scope>
    <source>
        <strain evidence="1 2">HB-1</strain>
    </source>
</reference>
<dbReference type="Proteomes" id="UP000033101">
    <property type="component" value="Chromosome"/>
</dbReference>
<organism evidence="1 2">
    <name type="scientific">Methanosarcina horonobensis HB-1 = JCM 15518</name>
    <dbReference type="NCBI Taxonomy" id="1434110"/>
    <lineage>
        <taxon>Archaea</taxon>
        <taxon>Methanobacteriati</taxon>
        <taxon>Methanobacteriota</taxon>
        <taxon>Stenosarchaea group</taxon>
        <taxon>Methanomicrobia</taxon>
        <taxon>Methanosarcinales</taxon>
        <taxon>Methanosarcinaceae</taxon>
        <taxon>Methanosarcina</taxon>
    </lineage>
</organism>
<dbReference type="AlphaFoldDB" id="A0A0E3SGW5"/>
<dbReference type="PATRIC" id="fig|1434110.4.peg.4087"/>